<dbReference type="EMBL" id="MN740684">
    <property type="protein sequence ID" value="QHU07198.1"/>
    <property type="molecule type" value="Genomic_DNA"/>
</dbReference>
<dbReference type="AlphaFoldDB" id="A0A6C0JTH0"/>
<protein>
    <recommendedName>
        <fullName evidence="2">Nucleotide-diphospho-sugar transferase domain-containing protein</fullName>
    </recommendedName>
</protein>
<accession>A0A6C0JTH0</accession>
<evidence type="ECO:0000313" key="1">
    <source>
        <dbReference type="EMBL" id="QHU07198.1"/>
    </source>
</evidence>
<proteinExistence type="predicted"/>
<organism evidence="1">
    <name type="scientific">viral metagenome</name>
    <dbReference type="NCBI Taxonomy" id="1070528"/>
    <lineage>
        <taxon>unclassified sequences</taxon>
        <taxon>metagenomes</taxon>
        <taxon>organismal metagenomes</taxon>
    </lineage>
</organism>
<reference evidence="1" key="1">
    <citation type="journal article" date="2020" name="Nature">
        <title>Giant virus diversity and host interactions through global metagenomics.</title>
        <authorList>
            <person name="Schulz F."/>
            <person name="Roux S."/>
            <person name="Paez-Espino D."/>
            <person name="Jungbluth S."/>
            <person name="Walsh D.A."/>
            <person name="Denef V.J."/>
            <person name="McMahon K.D."/>
            <person name="Konstantinidis K.T."/>
            <person name="Eloe-Fadrosh E.A."/>
            <person name="Kyrpides N.C."/>
            <person name="Woyke T."/>
        </authorList>
    </citation>
    <scope>NUCLEOTIDE SEQUENCE</scope>
    <source>
        <strain evidence="1">GVMAG-S-1040241-154</strain>
    </source>
</reference>
<evidence type="ECO:0008006" key="2">
    <source>
        <dbReference type="Google" id="ProtNLM"/>
    </source>
</evidence>
<sequence>MDSTANKEEKEKKIVALAFQGEQFSSKFLLCWTNTLSVLWQSGNYEFLIACGDNNSLIHSRMRTLGLNNEIHKPFNENKFDYWITIDKNMLFTPQQILDLITSLDEHDIVSGLYKCDDTVNYNAIQNIDNAYFKTNGSYQYLLQEDIDKWKEDMKTKYLPVDYVALSFFGTKASVINSLEFPFFDGENIVIDKDDGKKYNIVPSEDFNLCKKLKDKNYQIMVNLDIRVGNSVNLII</sequence>
<name>A0A6C0JTH0_9ZZZZ</name>